<proteinExistence type="predicted"/>
<feature type="domain" description="Retrovirus-related Pol polyprotein from transposon TNT 1-94-like beta-barrel" evidence="4">
    <location>
        <begin position="1164"/>
        <end position="1207"/>
    </location>
</feature>
<dbReference type="Gene3D" id="1.10.287.1490">
    <property type="match status" value="1"/>
</dbReference>
<feature type="non-terminal residue" evidence="5">
    <location>
        <position position="1"/>
    </location>
</feature>
<feature type="compositionally biased region" description="Polar residues" evidence="2">
    <location>
        <begin position="259"/>
        <end position="270"/>
    </location>
</feature>
<dbReference type="InterPro" id="IPR054722">
    <property type="entry name" value="PolX-like_BBD"/>
</dbReference>
<protein>
    <submittedName>
        <fullName evidence="5">Ribonuclease H-like domain-containing protein</fullName>
    </submittedName>
</protein>
<evidence type="ECO:0000256" key="2">
    <source>
        <dbReference type="SAM" id="MobiDB-lite"/>
    </source>
</evidence>
<evidence type="ECO:0000259" key="4">
    <source>
        <dbReference type="Pfam" id="PF22936"/>
    </source>
</evidence>
<feature type="compositionally biased region" description="Basic and acidic residues" evidence="2">
    <location>
        <begin position="271"/>
        <end position="280"/>
    </location>
</feature>
<feature type="domain" description="GAG-pre-integrase" evidence="3">
    <location>
        <begin position="1216"/>
        <end position="1250"/>
    </location>
</feature>
<dbReference type="PANTHER" id="PTHR35317:SF23">
    <property type="entry name" value="OS04G0629600 PROTEIN"/>
    <property type="match status" value="1"/>
</dbReference>
<dbReference type="Pfam" id="PF13976">
    <property type="entry name" value="gag_pre-integrs"/>
    <property type="match status" value="1"/>
</dbReference>
<dbReference type="PANTHER" id="PTHR35317">
    <property type="entry name" value="OS04G0629600 PROTEIN"/>
    <property type="match status" value="1"/>
</dbReference>
<evidence type="ECO:0000256" key="1">
    <source>
        <dbReference type="SAM" id="Coils"/>
    </source>
</evidence>
<feature type="coiled-coil region" evidence="1">
    <location>
        <begin position="956"/>
        <end position="997"/>
    </location>
</feature>
<feature type="compositionally biased region" description="Polar residues" evidence="2">
    <location>
        <begin position="106"/>
        <end position="118"/>
    </location>
</feature>
<name>A0ABQ5FGD4_9ASTR</name>
<feature type="region of interest" description="Disordered" evidence="2">
    <location>
        <begin position="1295"/>
        <end position="1333"/>
    </location>
</feature>
<evidence type="ECO:0000313" key="6">
    <source>
        <dbReference type="Proteomes" id="UP001151760"/>
    </source>
</evidence>
<gene>
    <name evidence="5" type="ORF">Tco_1005923</name>
</gene>
<keyword evidence="6" id="KW-1185">Reference proteome</keyword>
<dbReference type="Proteomes" id="UP001151760">
    <property type="component" value="Unassembled WGS sequence"/>
</dbReference>
<feature type="region of interest" description="Disordered" evidence="2">
    <location>
        <begin position="96"/>
        <end position="120"/>
    </location>
</feature>
<evidence type="ECO:0000313" key="5">
    <source>
        <dbReference type="EMBL" id="GJT62390.1"/>
    </source>
</evidence>
<reference evidence="5" key="1">
    <citation type="journal article" date="2022" name="Int. J. Mol. Sci.">
        <title>Draft Genome of Tanacetum Coccineum: Genomic Comparison of Closely Related Tanacetum-Family Plants.</title>
        <authorList>
            <person name="Yamashiro T."/>
            <person name="Shiraishi A."/>
            <person name="Nakayama K."/>
            <person name="Satake H."/>
        </authorList>
    </citation>
    <scope>NUCLEOTIDE SEQUENCE</scope>
</reference>
<feature type="region of interest" description="Disordered" evidence="2">
    <location>
        <begin position="252"/>
        <end position="280"/>
    </location>
</feature>
<reference evidence="5" key="2">
    <citation type="submission" date="2022-01" db="EMBL/GenBank/DDBJ databases">
        <authorList>
            <person name="Yamashiro T."/>
            <person name="Shiraishi A."/>
            <person name="Satake H."/>
            <person name="Nakayama K."/>
        </authorList>
    </citation>
    <scope>NUCLEOTIDE SEQUENCE</scope>
</reference>
<dbReference type="Pfam" id="PF14223">
    <property type="entry name" value="Retrotran_gag_2"/>
    <property type="match status" value="1"/>
</dbReference>
<feature type="region of interest" description="Disordered" evidence="2">
    <location>
        <begin position="817"/>
        <end position="837"/>
    </location>
</feature>
<keyword evidence="1" id="KW-0175">Coiled coil</keyword>
<organism evidence="5 6">
    <name type="scientific">Tanacetum coccineum</name>
    <dbReference type="NCBI Taxonomy" id="301880"/>
    <lineage>
        <taxon>Eukaryota</taxon>
        <taxon>Viridiplantae</taxon>
        <taxon>Streptophyta</taxon>
        <taxon>Embryophyta</taxon>
        <taxon>Tracheophyta</taxon>
        <taxon>Spermatophyta</taxon>
        <taxon>Magnoliopsida</taxon>
        <taxon>eudicotyledons</taxon>
        <taxon>Gunneridae</taxon>
        <taxon>Pentapetalae</taxon>
        <taxon>asterids</taxon>
        <taxon>campanulids</taxon>
        <taxon>Asterales</taxon>
        <taxon>Asteraceae</taxon>
        <taxon>Asteroideae</taxon>
        <taxon>Anthemideae</taxon>
        <taxon>Anthemidinae</taxon>
        <taxon>Tanacetum</taxon>
    </lineage>
</organism>
<sequence length="1415" mass="159693">EDLLRRMLQTQGDGSRGGFDSFCPSDSTNEIANVLSTLGAVNVLSSRVTASAPTDVATISPVDVATIAPTGVATASGCFPTAAIFTTASVTTPSTRKIRASRRITTESSQTTSVSFISTKGKGKEKMEEQLIREQGKKDAEMSKAQAERELGIMVAELDRSNELIAKYMNEYKQDEADLSHEVKIELITKLVKYQRNLAEIKKYQAQQSKPVIKTKKRNYYMSILRSNAGWKSKDFRGMTFEHIEEKLIPESSKKLKTGQASGSEPSQEQQTKEPKELSEEEIKKMMEIVPVEEVYIEALQKFDREDLDKLWSLVKKAFSTTDPTEDKEKLYDTYGVHHVSTRRGHEIFMRVEKDYPLTKGLTIVMLCNKLLDLSKVTITLQSKALDPSLGTTDGTSTSTIPGPITIEEKAQKKNDVKARSMLLMALPNEHLLTFSQHKDAKTLFEAIQERFGGNDATKKIQKTLLNQLAILGENISQEDLNLKFLISLPSEWNTHVVKRTVTISSSLGSQNMAFISTPGNTHEINTANVQDSTASTPVSTTSTNDNSANLSDDTSSNVMVAIDGTGFDWSFMADEEVPTNLALMAFSDSEGDYEMWKLGIEQYFQVQNYALWDVIKNGNSFKPVTQITTNADGVGNKMLQDISTAKFFDSYKALPEETGKGIASEGSAKKKGMTLRCNKYDTAKELWEAILKTFGGNEATKKTKKNQLKQQYGNFKAEGSETLEQTFNRLQAIVSHLEFMDFPIEQDDLNQKFLSSLALEWLVYTIVWRNRDDLDTMSLDDVYNHLKVYEPEIDDADIEEMDIKWNLALLSMAADRSPRSQDRGRRESYKKDPKVEEPAPKAMIAIDGIRWNWSYMAEEDEATNHALVADEEEVLIEYALMAKSSLSSDNEVYDNSFYSKSCRKNTKNLNNKIIKLSEELSNCETDLYNYKRGLSQVKARLFEFKKNEIKFCERVRVLERDIEHKDNKIKYLRNELEELKKEKESIYFKIEKFENASKDLDTLLGNQKLDKDKKGLGFKEYSTIPPPPAQVYSPLKKDLSWIGLPEYVDDTVTNYSRTTPSIDVSKDVSNKQNEIWKSNTAFFLQEASVGNVVSKSMIRFVKETSCPSVSKVNNTKTSKKPTMKYAYMYMNTLQSPRLGIIIVGYGWLREKLVPRDNIDDKGYWDSGCSRHMTGNISYLSEYEPFNGGFVSFGHGGGKITGKGTIKTGELEFENASVDESMLWHRRLGHLNFKIITKLVRNNLVKGIDKWMNSVLEKVFGESLVMLEPLLQETTTPSQSHFNISTPRRITRWTTRISQSKVPSPGADKTTSLTGDDRHGEAFPTATSLDAGQDRENIAKTFSMPHEASPRVTSLDGGKGNMQQKLQELMDMCTSLLHQHLLMEQQIQSQDLEITQLKNRVKTLEDTKKKRGGFV</sequence>
<accession>A0ABQ5FGD4</accession>
<feature type="compositionally biased region" description="Low complexity" evidence="2">
    <location>
        <begin position="533"/>
        <end position="544"/>
    </location>
</feature>
<dbReference type="InterPro" id="IPR025724">
    <property type="entry name" value="GAG-pre-integrase_dom"/>
</dbReference>
<dbReference type="Pfam" id="PF22936">
    <property type="entry name" value="Pol_BBD"/>
    <property type="match status" value="1"/>
</dbReference>
<comment type="caution">
    <text evidence="5">The sequence shown here is derived from an EMBL/GenBank/DDBJ whole genome shotgun (WGS) entry which is preliminary data.</text>
</comment>
<evidence type="ECO:0000259" key="3">
    <source>
        <dbReference type="Pfam" id="PF13976"/>
    </source>
</evidence>
<dbReference type="EMBL" id="BQNB010017372">
    <property type="protein sequence ID" value="GJT62390.1"/>
    <property type="molecule type" value="Genomic_DNA"/>
</dbReference>
<feature type="region of interest" description="Disordered" evidence="2">
    <location>
        <begin position="531"/>
        <end position="551"/>
    </location>
</feature>